<protein>
    <submittedName>
        <fullName evidence="3">Flagellar hook-length control protein FliK</fullName>
    </submittedName>
</protein>
<feature type="domain" description="Flagellar hook-length control protein-like C-terminal" evidence="2">
    <location>
        <begin position="455"/>
        <end position="527"/>
    </location>
</feature>
<accession>A0A3A4R9P6</accession>
<evidence type="ECO:0000256" key="1">
    <source>
        <dbReference type="SAM" id="MobiDB-lite"/>
    </source>
</evidence>
<dbReference type="InterPro" id="IPR021136">
    <property type="entry name" value="Flagellar_hook_control-like_C"/>
</dbReference>
<feature type="compositionally biased region" description="Acidic residues" evidence="1">
    <location>
        <begin position="337"/>
        <end position="360"/>
    </location>
</feature>
<feature type="compositionally biased region" description="Low complexity" evidence="1">
    <location>
        <begin position="560"/>
        <end position="571"/>
    </location>
</feature>
<proteinExistence type="predicted"/>
<comment type="caution">
    <text evidence="3">The sequence shown here is derived from an EMBL/GenBank/DDBJ whole genome shotgun (WGS) entry which is preliminary data.</text>
</comment>
<evidence type="ECO:0000313" key="3">
    <source>
        <dbReference type="EMBL" id="RJP61230.1"/>
    </source>
</evidence>
<feature type="compositionally biased region" description="Basic and acidic residues" evidence="1">
    <location>
        <begin position="84"/>
        <end position="98"/>
    </location>
</feature>
<keyword evidence="3" id="KW-0282">Flagellum</keyword>
<feature type="region of interest" description="Disordered" evidence="1">
    <location>
        <begin position="373"/>
        <end position="407"/>
    </location>
</feature>
<dbReference type="CDD" id="cd17470">
    <property type="entry name" value="T3SS_Flik_C"/>
    <property type="match status" value="1"/>
</dbReference>
<evidence type="ECO:0000313" key="4">
    <source>
        <dbReference type="Proteomes" id="UP000266426"/>
    </source>
</evidence>
<feature type="region of interest" description="Disordered" evidence="1">
    <location>
        <begin position="300"/>
        <end position="360"/>
    </location>
</feature>
<dbReference type="AlphaFoldDB" id="A0A3A4R9P6"/>
<dbReference type="InterPro" id="IPR038610">
    <property type="entry name" value="FliK-like_C_sf"/>
</dbReference>
<name>A0A3A4R9P6_9BACT</name>
<feature type="region of interest" description="Disordered" evidence="1">
    <location>
        <begin position="549"/>
        <end position="587"/>
    </location>
</feature>
<reference evidence="3 4" key="1">
    <citation type="journal article" date="2017" name="ISME J.">
        <title>Energy and carbon metabolisms in a deep terrestrial subsurface fluid microbial community.</title>
        <authorList>
            <person name="Momper L."/>
            <person name="Jungbluth S.P."/>
            <person name="Lee M.D."/>
            <person name="Amend J.P."/>
        </authorList>
    </citation>
    <scope>NUCLEOTIDE SEQUENCE [LARGE SCALE GENOMIC DNA]</scope>
    <source>
        <strain evidence="3">SURF_26</strain>
    </source>
</reference>
<gene>
    <name evidence="3" type="ORF">C4541_02525</name>
</gene>
<keyword evidence="3" id="KW-0966">Cell projection</keyword>
<feature type="compositionally biased region" description="Basic and acidic residues" evidence="1">
    <location>
        <begin position="326"/>
        <end position="336"/>
    </location>
</feature>
<keyword evidence="3" id="KW-0969">Cilium</keyword>
<feature type="region of interest" description="Disordered" evidence="1">
    <location>
        <begin position="72"/>
        <end position="165"/>
    </location>
</feature>
<dbReference type="EMBL" id="QZJZ01000015">
    <property type="protein sequence ID" value="RJP61230.1"/>
    <property type="molecule type" value="Genomic_DNA"/>
</dbReference>
<dbReference type="Gene3D" id="3.30.750.140">
    <property type="match status" value="1"/>
</dbReference>
<organism evidence="3 4">
    <name type="scientific">Candidatus Auribacter fodinae</name>
    <dbReference type="NCBI Taxonomy" id="2093366"/>
    <lineage>
        <taxon>Bacteria</taxon>
        <taxon>Pseudomonadati</taxon>
        <taxon>Candidatus Auribacterota</taxon>
        <taxon>Candidatus Auribacteria</taxon>
        <taxon>Candidatus Auribacterales</taxon>
        <taxon>Candidatus Auribacteraceae</taxon>
        <taxon>Candidatus Auribacter</taxon>
    </lineage>
</organism>
<dbReference type="Proteomes" id="UP000266426">
    <property type="component" value="Unassembled WGS sequence"/>
</dbReference>
<feature type="compositionally biased region" description="Polar residues" evidence="1">
    <location>
        <begin position="300"/>
        <end position="314"/>
    </location>
</feature>
<sequence length="587" mass="65416">MIEQLFAIRSHNLLPQTESMFISHRMENFEVPDRKNYSFNDYLAESVSRHENTSAFQNNQHTQNSYENHIRRERQNSVENTDSCARKDDDLSGYEDKVVGSNSEKNVSEDEKIDEESVLGERRQSPEPDEETVEPDSIPADPSEPESSEWETGTGAELQTEQPTAEMVLTAEQMEISAIMNSEPANEGLAISSDVSTGEPEIQDVLPEVKVAEDPDSIISESVLTDSTQMVRSEKTQAVDALSEKETNVVNNQRQETSVEDMLQTEAKSIAKEIEEIETTIDELDSVLDEVEDQLDLIQNNTAQNPKVQENASETEVLKPAAPVNDKADPVAKIAEDSEAPQDGDYDLAESFDESTEQSLDDPAEDLMFTQPEQDVESSFKGAKEESTSAFSSELDASGANQSVSKTDKTNVHITRQTITESARHEEPVLEKLVERSVVDQVKAQLQLRHAGDIRQAEMTFRLQPENLGEVTTRLILQNNNMIARMNVENDAVKTALEANIAELRRTLADQGIKIEKIEVTVKSDTESGMSLFHDHRSAQGFNDAARKRNASKRNGYTQSVKSSHSASSGSARQNLRMENGRLDYLV</sequence>
<evidence type="ECO:0000259" key="2">
    <source>
        <dbReference type="Pfam" id="PF02120"/>
    </source>
</evidence>
<dbReference type="Pfam" id="PF02120">
    <property type="entry name" value="Flg_hook"/>
    <property type="match status" value="1"/>
</dbReference>